<reference evidence="2" key="1">
    <citation type="submission" date="2014-11" db="EMBL/GenBank/DDBJ databases">
        <authorList>
            <person name="Amaro Gonzalez C."/>
        </authorList>
    </citation>
    <scope>NUCLEOTIDE SEQUENCE</scope>
</reference>
<name>A0A0E9X061_ANGAN</name>
<reference evidence="2" key="2">
    <citation type="journal article" date="2015" name="Fish Shellfish Immunol.">
        <title>Early steps in the European eel (Anguilla anguilla)-Vibrio vulnificus interaction in the gills: Role of the RtxA13 toxin.</title>
        <authorList>
            <person name="Callol A."/>
            <person name="Pajuelo D."/>
            <person name="Ebbesson L."/>
            <person name="Teles M."/>
            <person name="MacKenzie S."/>
            <person name="Amaro C."/>
        </authorList>
    </citation>
    <scope>NUCLEOTIDE SEQUENCE</scope>
</reference>
<dbReference type="EMBL" id="GBXM01012751">
    <property type="protein sequence ID" value="JAH95826.1"/>
    <property type="molecule type" value="Transcribed_RNA"/>
</dbReference>
<evidence type="ECO:0000256" key="1">
    <source>
        <dbReference type="SAM" id="MobiDB-lite"/>
    </source>
</evidence>
<sequence>MNTKTVMPCRPPGPGSRAPDLLVSKPSPKRIPYYLCLAYSPSE</sequence>
<feature type="region of interest" description="Disordered" evidence="1">
    <location>
        <begin position="1"/>
        <end position="22"/>
    </location>
</feature>
<organism evidence="2">
    <name type="scientific">Anguilla anguilla</name>
    <name type="common">European freshwater eel</name>
    <name type="synonym">Muraena anguilla</name>
    <dbReference type="NCBI Taxonomy" id="7936"/>
    <lineage>
        <taxon>Eukaryota</taxon>
        <taxon>Metazoa</taxon>
        <taxon>Chordata</taxon>
        <taxon>Craniata</taxon>
        <taxon>Vertebrata</taxon>
        <taxon>Euteleostomi</taxon>
        <taxon>Actinopterygii</taxon>
        <taxon>Neopterygii</taxon>
        <taxon>Teleostei</taxon>
        <taxon>Anguilliformes</taxon>
        <taxon>Anguillidae</taxon>
        <taxon>Anguilla</taxon>
    </lineage>
</organism>
<dbReference type="AlphaFoldDB" id="A0A0E9X061"/>
<accession>A0A0E9X061</accession>
<proteinExistence type="predicted"/>
<protein>
    <submittedName>
        <fullName evidence="2">Uncharacterized protein</fullName>
    </submittedName>
</protein>
<evidence type="ECO:0000313" key="2">
    <source>
        <dbReference type="EMBL" id="JAH95826.1"/>
    </source>
</evidence>